<proteinExistence type="predicted"/>
<dbReference type="STRING" id="325240.Sbal_2098"/>
<evidence type="ECO:0000313" key="1">
    <source>
        <dbReference type="EMBL" id="ABN61598.1"/>
    </source>
</evidence>
<reference evidence="1 2" key="1">
    <citation type="submission" date="2007-02" db="EMBL/GenBank/DDBJ databases">
        <title>Complete sequence of chromosome of Shewanella baltica OS155.</title>
        <authorList>
            <consortium name="US DOE Joint Genome Institute"/>
            <person name="Copeland A."/>
            <person name="Lucas S."/>
            <person name="Lapidus A."/>
            <person name="Barry K."/>
            <person name="Detter J.C."/>
            <person name="Glavina del Rio T."/>
            <person name="Hammon N."/>
            <person name="Israni S."/>
            <person name="Dalin E."/>
            <person name="Tice H."/>
            <person name="Pitluck S."/>
            <person name="Sims D.R."/>
            <person name="Brettin T."/>
            <person name="Bruce D."/>
            <person name="Han C."/>
            <person name="Tapia R."/>
            <person name="Brainard J."/>
            <person name="Schmutz J."/>
            <person name="Larimer F."/>
            <person name="Land M."/>
            <person name="Hauser L."/>
            <person name="Kyrpides N."/>
            <person name="Mikhailova N."/>
            <person name="Brettar I."/>
            <person name="Klappenbach J."/>
            <person name="Konstantinidis K."/>
            <person name="Rodrigues J."/>
            <person name="Tiedje J."/>
            <person name="Richardson P."/>
        </authorList>
    </citation>
    <scope>NUCLEOTIDE SEQUENCE [LARGE SCALE GENOMIC DNA]</scope>
    <source>
        <strain evidence="2">OS155 / ATCC BAA-1091</strain>
    </source>
</reference>
<protein>
    <submittedName>
        <fullName evidence="1">Uncharacterized protein</fullName>
    </submittedName>
</protein>
<dbReference type="AlphaFoldDB" id="A3D4D5"/>
<keyword evidence="2" id="KW-1185">Reference proteome</keyword>
<dbReference type="HOGENOM" id="CLU_2422016_0_0_6"/>
<dbReference type="EMBL" id="CP000563">
    <property type="protein sequence ID" value="ABN61598.1"/>
    <property type="molecule type" value="Genomic_DNA"/>
</dbReference>
<gene>
    <name evidence="1" type="ordered locus">Sbal_2098</name>
</gene>
<dbReference type="Proteomes" id="UP000001557">
    <property type="component" value="Chromosome"/>
</dbReference>
<evidence type="ECO:0000313" key="2">
    <source>
        <dbReference type="Proteomes" id="UP000001557"/>
    </source>
</evidence>
<sequence>MIKELNMNKAVKKMLATHEHLVHSEGVTVVSHMQREKAEWVQHTVMIEDCDVPFKFRRVKKYRNLQGQKINVIYYPETETVAGFEIEIMQVVRIKRF</sequence>
<organism evidence="1 2">
    <name type="scientific">Shewanella baltica (strain OS155 / ATCC BAA-1091)</name>
    <dbReference type="NCBI Taxonomy" id="325240"/>
    <lineage>
        <taxon>Bacteria</taxon>
        <taxon>Pseudomonadati</taxon>
        <taxon>Pseudomonadota</taxon>
        <taxon>Gammaproteobacteria</taxon>
        <taxon>Alteromonadales</taxon>
        <taxon>Shewanellaceae</taxon>
        <taxon>Shewanella</taxon>
    </lineage>
</organism>
<accession>A3D4D5</accession>
<name>A3D4D5_SHEB5</name>
<dbReference type="KEGG" id="sbl:Sbal_2098"/>